<dbReference type="AlphaFoldDB" id="X1HHU4"/>
<feature type="non-terminal residue" evidence="1">
    <location>
        <position position="1"/>
    </location>
</feature>
<comment type="caution">
    <text evidence="1">The sequence shown here is derived from an EMBL/GenBank/DDBJ whole genome shotgun (WGS) entry which is preliminary data.</text>
</comment>
<dbReference type="EMBL" id="BARU01018177">
    <property type="protein sequence ID" value="GAH53399.1"/>
    <property type="molecule type" value="Genomic_DNA"/>
</dbReference>
<accession>X1HHU4</accession>
<sequence>GKIMALTMENKFARIQLDKLPADLRKEAEMIRDETENFSDPELVEIFEDNFKELYEIIEKRKPGALKTGKPLKKIPAAKRKALPKKEPPKKPEHFDFQIGDMVFYIAKEGEYFDKSYPAWRVISKTDKSVEIENLDTGERIHTDRKNISVIFASVVLL</sequence>
<name>X1HHU4_9ZZZZ</name>
<reference evidence="1" key="1">
    <citation type="journal article" date="2014" name="Front. Microbiol.">
        <title>High frequency of phylogenetically diverse reductive dehalogenase-homologous genes in deep subseafloor sedimentary metagenomes.</title>
        <authorList>
            <person name="Kawai M."/>
            <person name="Futagami T."/>
            <person name="Toyoda A."/>
            <person name="Takaki Y."/>
            <person name="Nishi S."/>
            <person name="Hori S."/>
            <person name="Arai W."/>
            <person name="Tsubouchi T."/>
            <person name="Morono Y."/>
            <person name="Uchiyama I."/>
            <person name="Ito T."/>
            <person name="Fujiyama A."/>
            <person name="Inagaki F."/>
            <person name="Takami H."/>
        </authorList>
    </citation>
    <scope>NUCLEOTIDE SEQUENCE</scope>
    <source>
        <strain evidence="1">Expedition CK06-06</strain>
    </source>
</reference>
<organism evidence="1">
    <name type="scientific">marine sediment metagenome</name>
    <dbReference type="NCBI Taxonomy" id="412755"/>
    <lineage>
        <taxon>unclassified sequences</taxon>
        <taxon>metagenomes</taxon>
        <taxon>ecological metagenomes</taxon>
    </lineage>
</organism>
<evidence type="ECO:0000313" key="1">
    <source>
        <dbReference type="EMBL" id="GAH53399.1"/>
    </source>
</evidence>
<protein>
    <submittedName>
        <fullName evidence="1">Uncharacterized protein</fullName>
    </submittedName>
</protein>
<gene>
    <name evidence="1" type="ORF">S03H2_30066</name>
</gene>
<proteinExistence type="predicted"/>